<name>X1VUB3_9ZZZZ</name>
<accession>X1VUB3</accession>
<organism evidence="1">
    <name type="scientific">marine sediment metagenome</name>
    <dbReference type="NCBI Taxonomy" id="412755"/>
    <lineage>
        <taxon>unclassified sequences</taxon>
        <taxon>metagenomes</taxon>
        <taxon>ecological metagenomes</taxon>
    </lineage>
</organism>
<dbReference type="EMBL" id="BARW01033813">
    <property type="protein sequence ID" value="GAJ13770.1"/>
    <property type="molecule type" value="Genomic_DNA"/>
</dbReference>
<gene>
    <name evidence="1" type="ORF">S12H4_53166</name>
</gene>
<proteinExistence type="predicted"/>
<protein>
    <submittedName>
        <fullName evidence="1">Uncharacterized protein</fullName>
    </submittedName>
</protein>
<evidence type="ECO:0000313" key="1">
    <source>
        <dbReference type="EMBL" id="GAJ13770.1"/>
    </source>
</evidence>
<comment type="caution">
    <text evidence="1">The sequence shown here is derived from an EMBL/GenBank/DDBJ whole genome shotgun (WGS) entry which is preliminary data.</text>
</comment>
<reference evidence="1" key="1">
    <citation type="journal article" date="2014" name="Front. Microbiol.">
        <title>High frequency of phylogenetically diverse reductive dehalogenase-homologous genes in deep subseafloor sedimentary metagenomes.</title>
        <authorList>
            <person name="Kawai M."/>
            <person name="Futagami T."/>
            <person name="Toyoda A."/>
            <person name="Takaki Y."/>
            <person name="Nishi S."/>
            <person name="Hori S."/>
            <person name="Arai W."/>
            <person name="Tsubouchi T."/>
            <person name="Morono Y."/>
            <person name="Uchiyama I."/>
            <person name="Ito T."/>
            <person name="Fujiyama A."/>
            <person name="Inagaki F."/>
            <person name="Takami H."/>
        </authorList>
    </citation>
    <scope>NUCLEOTIDE SEQUENCE</scope>
    <source>
        <strain evidence="1">Expedition CK06-06</strain>
    </source>
</reference>
<feature type="non-terminal residue" evidence="1">
    <location>
        <position position="127"/>
    </location>
</feature>
<dbReference type="AlphaFoldDB" id="X1VUB3"/>
<sequence>MTVKSINTVAIETEVTKVLKTADKTLNDVAVLENDDHLLMALLANEIWQIDFFVLCQGDETAEIDDPIAGVADQHTRVEGEDIYIGKYNKIVALAATGYNMGYAKLASPSLRRVFNPFIQPIMSRTA</sequence>